<evidence type="ECO:0000256" key="9">
    <source>
        <dbReference type="ARBA" id="ARBA00022833"/>
    </source>
</evidence>
<evidence type="ECO:0000313" key="20">
    <source>
        <dbReference type="Proteomes" id="UP001054837"/>
    </source>
</evidence>
<dbReference type="Pfam" id="PF04389">
    <property type="entry name" value="Peptidase_M28"/>
    <property type="match status" value="1"/>
</dbReference>
<keyword evidence="5 15" id="KW-0812">Transmembrane</keyword>
<evidence type="ECO:0000259" key="18">
    <source>
        <dbReference type="Pfam" id="PF22249"/>
    </source>
</evidence>
<keyword evidence="12 15" id="KW-0472">Membrane</keyword>
<protein>
    <recommendedName>
        <fullName evidence="14">FXNA-like protease</fullName>
    </recommendedName>
</protein>
<evidence type="ECO:0000256" key="10">
    <source>
        <dbReference type="ARBA" id="ARBA00022989"/>
    </source>
</evidence>
<feature type="domain" description="Endoplasmic reticulum metallopeptidase 1/1-A TM" evidence="18">
    <location>
        <begin position="401"/>
        <end position="618"/>
    </location>
</feature>
<dbReference type="FunFam" id="3.40.630.10:FF:000008">
    <property type="entry name" value="Endoplasmic reticulum metallopeptidase 1"/>
    <property type="match status" value="1"/>
</dbReference>
<dbReference type="InterPro" id="IPR045175">
    <property type="entry name" value="M28_fam"/>
</dbReference>
<dbReference type="InterPro" id="IPR048024">
    <property type="entry name" value="Fxna-like_M28_dom"/>
</dbReference>
<comment type="subcellular location">
    <subcellularLocation>
        <location evidence="2">Endoplasmic reticulum membrane</location>
        <topology evidence="2">Multi-pass membrane protein</topology>
    </subcellularLocation>
</comment>
<dbReference type="EMBL" id="BPLQ01001568">
    <property type="protein sequence ID" value="GIX83057.1"/>
    <property type="molecule type" value="Genomic_DNA"/>
</dbReference>
<feature type="transmembrane region" description="Helical" evidence="15">
    <location>
        <begin position="603"/>
        <end position="625"/>
    </location>
</feature>
<dbReference type="Gene3D" id="3.40.630.10">
    <property type="entry name" value="Zn peptidases"/>
    <property type="match status" value="1"/>
</dbReference>
<keyword evidence="20" id="KW-1185">Reference proteome</keyword>
<dbReference type="PANTHER" id="PTHR12147">
    <property type="entry name" value="METALLOPEPTIDASE M28 FAMILY MEMBER"/>
    <property type="match status" value="1"/>
</dbReference>
<evidence type="ECO:0000259" key="17">
    <source>
        <dbReference type="Pfam" id="PF22248"/>
    </source>
</evidence>
<evidence type="ECO:0000256" key="1">
    <source>
        <dbReference type="ARBA" id="ARBA00001947"/>
    </source>
</evidence>
<feature type="transmembrane region" description="Helical" evidence="15">
    <location>
        <begin position="573"/>
        <end position="591"/>
    </location>
</feature>
<keyword evidence="8" id="KW-0256">Endoplasmic reticulum</keyword>
<dbReference type="PANTHER" id="PTHR12147:SF22">
    <property type="entry name" value="ENDOPLASMIC RETICULUM METALLOPEPTIDASE 1"/>
    <property type="match status" value="1"/>
</dbReference>
<accession>A0AAV4NE62</accession>
<keyword evidence="7" id="KW-0378">Hydrolase</keyword>
<keyword evidence="10 15" id="KW-1133">Transmembrane helix</keyword>
<dbReference type="CDD" id="cd03875">
    <property type="entry name" value="M28_Fxna_like"/>
    <property type="match status" value="1"/>
</dbReference>
<evidence type="ECO:0000256" key="4">
    <source>
        <dbReference type="ARBA" id="ARBA00022670"/>
    </source>
</evidence>
<dbReference type="InterPro" id="IPR053974">
    <property type="entry name" value="ERMP1_1-A_TM"/>
</dbReference>
<evidence type="ECO:0000313" key="19">
    <source>
        <dbReference type="EMBL" id="GIX83057.1"/>
    </source>
</evidence>
<keyword evidence="4" id="KW-0645">Protease</keyword>
<evidence type="ECO:0000256" key="11">
    <source>
        <dbReference type="ARBA" id="ARBA00023049"/>
    </source>
</evidence>
<dbReference type="InterPro" id="IPR007484">
    <property type="entry name" value="Peptidase_M28"/>
</dbReference>
<dbReference type="Pfam" id="PF22249">
    <property type="entry name" value="ERMP1-TM"/>
    <property type="match status" value="1"/>
</dbReference>
<keyword evidence="13" id="KW-0325">Glycoprotein</keyword>
<keyword evidence="9" id="KW-0862">Zinc</keyword>
<keyword evidence="11" id="KW-0482">Metalloprotease</keyword>
<evidence type="ECO:0000259" key="16">
    <source>
        <dbReference type="Pfam" id="PF04389"/>
    </source>
</evidence>
<feature type="transmembrane region" description="Helical" evidence="15">
    <location>
        <begin position="436"/>
        <end position="455"/>
    </location>
</feature>
<dbReference type="Proteomes" id="UP001054837">
    <property type="component" value="Unassembled WGS sequence"/>
</dbReference>
<reference evidence="19 20" key="1">
    <citation type="submission" date="2021-06" db="EMBL/GenBank/DDBJ databases">
        <title>Caerostris darwini draft genome.</title>
        <authorList>
            <person name="Kono N."/>
            <person name="Arakawa K."/>
        </authorList>
    </citation>
    <scope>NUCLEOTIDE SEQUENCE [LARGE SCALE GENOMIC DNA]</scope>
</reference>
<organism evidence="19 20">
    <name type="scientific">Caerostris darwini</name>
    <dbReference type="NCBI Taxonomy" id="1538125"/>
    <lineage>
        <taxon>Eukaryota</taxon>
        <taxon>Metazoa</taxon>
        <taxon>Ecdysozoa</taxon>
        <taxon>Arthropoda</taxon>
        <taxon>Chelicerata</taxon>
        <taxon>Arachnida</taxon>
        <taxon>Araneae</taxon>
        <taxon>Araneomorphae</taxon>
        <taxon>Entelegynae</taxon>
        <taxon>Araneoidea</taxon>
        <taxon>Araneidae</taxon>
        <taxon>Caerostris</taxon>
    </lineage>
</organism>
<evidence type="ECO:0000256" key="2">
    <source>
        <dbReference type="ARBA" id="ARBA00004477"/>
    </source>
</evidence>
<evidence type="ECO:0000256" key="5">
    <source>
        <dbReference type="ARBA" id="ARBA00022692"/>
    </source>
</evidence>
<sequence length="861" mass="96561">MDNNVRQRSRPIFSAGLAHGSSEFNDELFIKKKSLPLFRMPVDSLKQSGEARGLQFSEERARNFVVELSSIGPKPTGSYENEVIAVDYITRQLEYIKSHTKPVNKIDIDLQKTSGCFDLTFKDGMTSCYKDVKNIIARIGPQKPTNKSIVINCHYDSVPTSPGASDDLVSCAVMLEILITLSQNDQALPNEVIFLFNGAEENILQAAHGFITQHPWAKTAVGFVNMEACGAGGKQMLFQADRERTWLLMSYANGAPFPQGSVVAQDIFQNGLVPSDTDYRIFDHFGNIPGLDFAYVKNGYVYHTKFDVPAAITEGAIQQAGLNLLNLIQNALTSPDMIKVENQTKVHLVFFDFMGIFMMVYRVSVATAVNALIVVLSFLDMFLKCKRSGVPFKKRMLSIGKAVMIMILSLAGAYAFCASIAVVLDIFNATMSWYRSPFLVTGLYGCSSLAAIIFIHSLTIQGEESIREKWVKEDIYFDAARLIWIFFLIILELAKINSSFIFCAWVLFPTLIRGVVGNLFNLIGPKGSVRSHLAIHISMQIIPLSLLLYCVWSMYTVFIPIMGRIGAQINPDLLVGLFTTILVFLCTSYMFSLIQVMTSSRKVIMCLLFIVFTTVSLVSLTPLGFPYSGDEESPAPMRLYVLHTERTFYNQNGSIKSEDSGYWIVPLDYNGPKLLGTFIDQMKGVKPIDCDAELACGMPFYMPVISLLGTSYYIPASKPKIHGSHKLELVSKIPINSYTYRLSFVVTGPDHITALISPRKGVSLTKWSLTEEPLRSLDWVDRPSYFLYYSYAEYSEPWTFSIDLSVTKEYIKDSPLIDMSFITHYLHGHDLITGDFPSLLKQIPSWVHATPWTCTLDMFEF</sequence>
<evidence type="ECO:0000256" key="13">
    <source>
        <dbReference type="ARBA" id="ARBA00023180"/>
    </source>
</evidence>
<evidence type="ECO:0000256" key="8">
    <source>
        <dbReference type="ARBA" id="ARBA00022824"/>
    </source>
</evidence>
<feature type="domain" description="Peptidase M28" evidence="16">
    <location>
        <begin position="134"/>
        <end position="327"/>
    </location>
</feature>
<dbReference type="GO" id="GO:0005789">
    <property type="term" value="C:endoplasmic reticulum membrane"/>
    <property type="evidence" value="ECO:0007669"/>
    <property type="project" value="UniProtKB-SubCell"/>
</dbReference>
<proteinExistence type="inferred from homology"/>
<feature type="transmembrane region" description="Helical" evidence="15">
    <location>
        <begin position="403"/>
        <end position="424"/>
    </location>
</feature>
<dbReference type="SUPFAM" id="SSF53187">
    <property type="entry name" value="Zn-dependent exopeptidases"/>
    <property type="match status" value="1"/>
</dbReference>
<comment type="cofactor">
    <cofactor evidence="1">
        <name>Zn(2+)</name>
        <dbReference type="ChEBI" id="CHEBI:29105"/>
    </cofactor>
</comment>
<evidence type="ECO:0000256" key="6">
    <source>
        <dbReference type="ARBA" id="ARBA00022723"/>
    </source>
</evidence>
<feature type="transmembrane region" description="Helical" evidence="15">
    <location>
        <begin position="359"/>
        <end position="383"/>
    </location>
</feature>
<dbReference type="AlphaFoldDB" id="A0AAV4NE62"/>
<gene>
    <name evidence="19" type="primary">Ermp1</name>
    <name evidence="19" type="ORF">CDAR_41601</name>
</gene>
<evidence type="ECO:0000256" key="14">
    <source>
        <dbReference type="ARBA" id="ARBA00078796"/>
    </source>
</evidence>
<dbReference type="Pfam" id="PF22248">
    <property type="entry name" value="ERMP1_C"/>
    <property type="match status" value="1"/>
</dbReference>
<evidence type="ECO:0000256" key="3">
    <source>
        <dbReference type="ARBA" id="ARBA00010918"/>
    </source>
</evidence>
<feature type="domain" description="Endoplasmic reticulum metallopeptidase 1-like C-terminal" evidence="17">
    <location>
        <begin position="634"/>
        <end position="859"/>
    </location>
</feature>
<evidence type="ECO:0000256" key="7">
    <source>
        <dbReference type="ARBA" id="ARBA00022801"/>
    </source>
</evidence>
<evidence type="ECO:0000256" key="12">
    <source>
        <dbReference type="ARBA" id="ARBA00023136"/>
    </source>
</evidence>
<keyword evidence="6" id="KW-0479">Metal-binding</keyword>
<dbReference type="InterPro" id="IPR053973">
    <property type="entry name" value="ERMP1-like_C"/>
</dbReference>
<dbReference type="GO" id="GO:0046872">
    <property type="term" value="F:metal ion binding"/>
    <property type="evidence" value="ECO:0007669"/>
    <property type="project" value="UniProtKB-KW"/>
</dbReference>
<dbReference type="GO" id="GO:0008235">
    <property type="term" value="F:metalloexopeptidase activity"/>
    <property type="evidence" value="ECO:0007669"/>
    <property type="project" value="InterPro"/>
</dbReference>
<name>A0AAV4NE62_9ARAC</name>
<evidence type="ECO:0000256" key="15">
    <source>
        <dbReference type="SAM" id="Phobius"/>
    </source>
</evidence>
<dbReference type="GO" id="GO:0006508">
    <property type="term" value="P:proteolysis"/>
    <property type="evidence" value="ECO:0007669"/>
    <property type="project" value="UniProtKB-KW"/>
</dbReference>
<comment type="similarity">
    <text evidence="3">Belongs to the peptidase M28 family.</text>
</comment>
<comment type="caution">
    <text evidence="19">The sequence shown here is derived from an EMBL/GenBank/DDBJ whole genome shotgun (WGS) entry which is preliminary data.</text>
</comment>
<feature type="transmembrane region" description="Helical" evidence="15">
    <location>
        <begin position="499"/>
        <end position="520"/>
    </location>
</feature>
<feature type="transmembrane region" description="Helical" evidence="15">
    <location>
        <begin position="541"/>
        <end position="561"/>
    </location>
</feature>
<feature type="transmembrane region" description="Helical" evidence="15">
    <location>
        <begin position="475"/>
        <end position="493"/>
    </location>
</feature>